<evidence type="ECO:0000313" key="3">
    <source>
        <dbReference type="EMBL" id="PCG64383.1"/>
    </source>
</evidence>
<sequence>MFLLLLTSFISTSNAAELITVYGDVHKDVEFFTRTFPWIIDNIGGDLVIDYAMLGSGKYSVPQMCALKELTNNTFLQAQYLKCEAEGKYSEYCLCETGINPRKFKQCVVSGGHLASSAAASYAQLGINYSPIIGLGSKSTVFGVNDTLILQKICTIFGHKLPIGCAKPCDCNCAKRFSNKKAIAQFDRDCMGILDYHGDEDWYEEDSTEWDPSDYFESSESEYGTPEEGETSTRSFVSSENDEYDEYDWEYDENHHDIEGAAILNSRKVPDFRLDNMPFIPTN</sequence>
<name>A0A2A4IZ46_HELVI</name>
<reference evidence="3" key="1">
    <citation type="submission" date="2017-09" db="EMBL/GenBank/DDBJ databases">
        <title>Contemporary evolution of a Lepidopteran species, Heliothis virescens, in response to modern agricultural practices.</title>
        <authorList>
            <person name="Fritz M.L."/>
            <person name="Deyonke A.M."/>
            <person name="Papanicolaou A."/>
            <person name="Micinski S."/>
            <person name="Westbrook J."/>
            <person name="Gould F."/>
        </authorList>
    </citation>
    <scope>NUCLEOTIDE SEQUENCE [LARGE SCALE GENOMIC DNA]</scope>
    <source>
        <strain evidence="3">HvINT-</strain>
        <tissue evidence="3">Whole body</tissue>
    </source>
</reference>
<feature type="signal peptide" evidence="2">
    <location>
        <begin position="1"/>
        <end position="15"/>
    </location>
</feature>
<gene>
    <name evidence="3" type="ORF">B5V51_10745</name>
</gene>
<accession>A0A2A4IZ46</accession>
<dbReference type="AlphaFoldDB" id="A0A2A4IZ46"/>
<feature type="region of interest" description="Disordered" evidence="1">
    <location>
        <begin position="206"/>
        <end position="241"/>
    </location>
</feature>
<feature type="chain" id="PRO_5012788420" evidence="2">
    <location>
        <begin position="16"/>
        <end position="283"/>
    </location>
</feature>
<organism evidence="3">
    <name type="scientific">Heliothis virescens</name>
    <name type="common">Tobacco budworm moth</name>
    <dbReference type="NCBI Taxonomy" id="7102"/>
    <lineage>
        <taxon>Eukaryota</taxon>
        <taxon>Metazoa</taxon>
        <taxon>Ecdysozoa</taxon>
        <taxon>Arthropoda</taxon>
        <taxon>Hexapoda</taxon>
        <taxon>Insecta</taxon>
        <taxon>Pterygota</taxon>
        <taxon>Neoptera</taxon>
        <taxon>Endopterygota</taxon>
        <taxon>Lepidoptera</taxon>
        <taxon>Glossata</taxon>
        <taxon>Ditrysia</taxon>
        <taxon>Noctuoidea</taxon>
        <taxon>Noctuidae</taxon>
        <taxon>Heliothinae</taxon>
        <taxon>Heliothis</taxon>
    </lineage>
</organism>
<proteinExistence type="predicted"/>
<comment type="caution">
    <text evidence="3">The sequence shown here is derived from an EMBL/GenBank/DDBJ whole genome shotgun (WGS) entry which is preliminary data.</text>
</comment>
<keyword evidence="2" id="KW-0732">Signal</keyword>
<feature type="compositionally biased region" description="Acidic residues" evidence="1">
    <location>
        <begin position="206"/>
        <end position="230"/>
    </location>
</feature>
<evidence type="ECO:0000256" key="1">
    <source>
        <dbReference type="SAM" id="MobiDB-lite"/>
    </source>
</evidence>
<evidence type="ECO:0000256" key="2">
    <source>
        <dbReference type="SAM" id="SignalP"/>
    </source>
</evidence>
<protein>
    <submittedName>
        <fullName evidence="3">Uncharacterized protein</fullName>
    </submittedName>
</protein>
<dbReference type="EMBL" id="NWSH01005170">
    <property type="protein sequence ID" value="PCG64383.1"/>
    <property type="molecule type" value="Genomic_DNA"/>
</dbReference>